<dbReference type="KEGG" id="csep:CP523_11005"/>
<protein>
    <recommendedName>
        <fullName evidence="6">O-antigen ligase-related domain-containing protein</fullName>
    </recommendedName>
</protein>
<feature type="transmembrane region" description="Helical" evidence="5">
    <location>
        <begin position="264"/>
        <end position="283"/>
    </location>
</feature>
<feature type="transmembrane region" description="Helical" evidence="5">
    <location>
        <begin position="423"/>
        <end position="443"/>
    </location>
</feature>
<dbReference type="GO" id="GO:0016020">
    <property type="term" value="C:membrane"/>
    <property type="evidence" value="ECO:0007669"/>
    <property type="project" value="UniProtKB-SubCell"/>
</dbReference>
<dbReference type="Proteomes" id="UP000280586">
    <property type="component" value="Chromosome"/>
</dbReference>
<dbReference type="Pfam" id="PF04932">
    <property type="entry name" value="Wzy_C"/>
    <property type="match status" value="1"/>
</dbReference>
<keyword evidence="4 5" id="KW-0472">Membrane</keyword>
<dbReference type="InterPro" id="IPR051533">
    <property type="entry name" value="WaaL-like"/>
</dbReference>
<comment type="subcellular location">
    <subcellularLocation>
        <location evidence="1">Membrane</location>
        <topology evidence="1">Multi-pass membrane protein</topology>
    </subcellularLocation>
</comment>
<evidence type="ECO:0000256" key="4">
    <source>
        <dbReference type="ARBA" id="ARBA00023136"/>
    </source>
</evidence>
<feature type="transmembrane region" description="Helical" evidence="5">
    <location>
        <begin position="91"/>
        <end position="113"/>
    </location>
</feature>
<proteinExistence type="predicted"/>
<feature type="transmembrane region" description="Helical" evidence="5">
    <location>
        <begin position="159"/>
        <end position="176"/>
    </location>
</feature>
<dbReference type="PANTHER" id="PTHR37422">
    <property type="entry name" value="TEICHURONIC ACID BIOSYNTHESIS PROTEIN TUAE"/>
    <property type="match status" value="1"/>
</dbReference>
<evidence type="ECO:0000256" key="1">
    <source>
        <dbReference type="ARBA" id="ARBA00004141"/>
    </source>
</evidence>
<dbReference type="AlphaFoldDB" id="A0A9N7JMI7"/>
<evidence type="ECO:0000256" key="2">
    <source>
        <dbReference type="ARBA" id="ARBA00022692"/>
    </source>
</evidence>
<feature type="transmembrane region" description="Helical" evidence="5">
    <location>
        <begin position="475"/>
        <end position="494"/>
    </location>
</feature>
<organism evidence="7 8">
    <name type="scientific">Clostridium septicum</name>
    <dbReference type="NCBI Taxonomy" id="1504"/>
    <lineage>
        <taxon>Bacteria</taxon>
        <taxon>Bacillati</taxon>
        <taxon>Bacillota</taxon>
        <taxon>Clostridia</taxon>
        <taxon>Eubacteriales</taxon>
        <taxon>Clostridiaceae</taxon>
        <taxon>Clostridium</taxon>
    </lineage>
</organism>
<feature type="domain" description="O-antigen ligase-related" evidence="6">
    <location>
        <begin position="248"/>
        <end position="431"/>
    </location>
</feature>
<dbReference type="PANTHER" id="PTHR37422:SF13">
    <property type="entry name" value="LIPOPOLYSACCHARIDE BIOSYNTHESIS PROTEIN PA4999-RELATED"/>
    <property type="match status" value="1"/>
</dbReference>
<evidence type="ECO:0000256" key="5">
    <source>
        <dbReference type="SAM" id="Phobius"/>
    </source>
</evidence>
<gene>
    <name evidence="7" type="ORF">CP523_11005</name>
</gene>
<feature type="transmembrane region" description="Helical" evidence="5">
    <location>
        <begin position="240"/>
        <end position="258"/>
    </location>
</feature>
<evidence type="ECO:0000256" key="3">
    <source>
        <dbReference type="ARBA" id="ARBA00022989"/>
    </source>
</evidence>
<dbReference type="EMBL" id="CP023671">
    <property type="protein sequence ID" value="AYE34894.1"/>
    <property type="molecule type" value="Genomic_DNA"/>
</dbReference>
<evidence type="ECO:0000313" key="7">
    <source>
        <dbReference type="EMBL" id="AYE34894.1"/>
    </source>
</evidence>
<accession>A0A9N7JMI7</accession>
<sequence length="500" mass="57058">MLLYLKGDLVMTIFNNDKKSFYLNPLINKLIITLFFISLLLIPFDDLPYFNALGGLGKRASIYPFLLMVPIIILVFFQNRKIFYKNCIENNLIFAFYISCIISVLFNITVIHSSVFKGQTGIKRAIIQIGSISLLLLSMYAIQFIINKNKLSIITIRKFICLSFIPVAIIGMLQLLNLLKIYDFSYIIQKSSYFINNSLRGDLYGTRIRGVSAEASYLGMYCAFLFPWFFSYILTEKKKISKVIFSVISFIILALVVATKSRTATILIFVDLFVILVLILLFYKSIRVKIFSSFMIVLMGIFLFGFSSSMDYLINRPKAHQNNSQHSSNTVNNYQVGQLISSISDNNIDSNIARKSMQKAAFKIGLDNPVLGVGIGQFGFHLNNYLDKDAFNNSHEVRVWSNNEVSTWPPVHSLYHRIFAEEGSVGLLLYLLFIIIICLKLFIKIITNKNNLFGIILLSSYGTILIGQLTLDQFVIPQFWIMTSIIILYNNDLITLQESI</sequence>
<feature type="transmembrane region" description="Helical" evidence="5">
    <location>
        <begin position="450"/>
        <end position="469"/>
    </location>
</feature>
<feature type="transmembrane region" description="Helical" evidence="5">
    <location>
        <begin position="62"/>
        <end position="79"/>
    </location>
</feature>
<feature type="transmembrane region" description="Helical" evidence="5">
    <location>
        <begin position="125"/>
        <end position="147"/>
    </location>
</feature>
<name>A0A9N7JMI7_CLOSE</name>
<feature type="transmembrane region" description="Helical" evidence="5">
    <location>
        <begin position="215"/>
        <end position="233"/>
    </location>
</feature>
<keyword evidence="3 5" id="KW-1133">Transmembrane helix</keyword>
<dbReference type="InterPro" id="IPR007016">
    <property type="entry name" value="O-antigen_ligase-rel_domated"/>
</dbReference>
<feature type="transmembrane region" description="Helical" evidence="5">
    <location>
        <begin position="290"/>
        <end position="308"/>
    </location>
</feature>
<reference evidence="7 8" key="1">
    <citation type="submission" date="2017-09" db="EMBL/GenBank/DDBJ databases">
        <authorList>
            <person name="Thomas P."/>
            <person name="Seyboldt C."/>
        </authorList>
    </citation>
    <scope>NUCLEOTIDE SEQUENCE [LARGE SCALE GENOMIC DNA]</scope>
    <source>
        <strain evidence="7 8">DSM 7534</strain>
    </source>
</reference>
<evidence type="ECO:0000313" key="8">
    <source>
        <dbReference type="Proteomes" id="UP000280586"/>
    </source>
</evidence>
<feature type="transmembrane region" description="Helical" evidence="5">
    <location>
        <begin position="21"/>
        <end position="42"/>
    </location>
</feature>
<evidence type="ECO:0000259" key="6">
    <source>
        <dbReference type="Pfam" id="PF04932"/>
    </source>
</evidence>
<keyword evidence="2 5" id="KW-0812">Transmembrane</keyword>